<evidence type="ECO:0000256" key="12">
    <source>
        <dbReference type="ARBA" id="ARBA00047540"/>
    </source>
</evidence>
<dbReference type="PANTHER" id="PTHR34697">
    <property type="entry name" value="PHOSPHATIDYLGLYCEROL LYSYLTRANSFERASE"/>
    <property type="match status" value="1"/>
</dbReference>
<dbReference type="SUPFAM" id="SSF55729">
    <property type="entry name" value="Acyl-CoA N-acyltransferases (Nat)"/>
    <property type="match status" value="1"/>
</dbReference>
<evidence type="ECO:0000256" key="11">
    <source>
        <dbReference type="ARBA" id="ARBA00023251"/>
    </source>
</evidence>
<dbReference type="Pfam" id="PF03706">
    <property type="entry name" value="LPG_synthase_TM"/>
    <property type="match status" value="1"/>
</dbReference>
<keyword evidence="5" id="KW-1003">Cell membrane</keyword>
<evidence type="ECO:0000256" key="9">
    <source>
        <dbReference type="ARBA" id="ARBA00023098"/>
    </source>
</evidence>
<keyword evidence="16" id="KW-1185">Reference proteome</keyword>
<gene>
    <name evidence="13" type="primary">mprF</name>
    <name evidence="15" type="ORF">CJ229_003105</name>
</gene>
<evidence type="ECO:0000256" key="10">
    <source>
        <dbReference type="ARBA" id="ARBA00023136"/>
    </source>
</evidence>
<evidence type="ECO:0000256" key="1">
    <source>
        <dbReference type="ARBA" id="ARBA00004651"/>
    </source>
</evidence>
<evidence type="ECO:0000256" key="2">
    <source>
        <dbReference type="ARBA" id="ARBA00008627"/>
    </source>
</evidence>
<comment type="subcellular location">
    <subcellularLocation>
        <location evidence="1 13">Cell membrane</location>
        <topology evidence="1 13">Multi-pass membrane protein</topology>
    </subcellularLocation>
</comment>
<accession>A0AAF0YMI8</accession>
<evidence type="ECO:0000256" key="13">
    <source>
        <dbReference type="RuleBase" id="RU363042"/>
    </source>
</evidence>
<dbReference type="InterPro" id="IPR051211">
    <property type="entry name" value="PG_lysyltransferase"/>
</dbReference>
<dbReference type="AlphaFoldDB" id="A0AAF0YMI8"/>
<dbReference type="InterPro" id="IPR024320">
    <property type="entry name" value="LPG_synthase_C"/>
</dbReference>
<feature type="transmembrane region" description="Helical" evidence="13">
    <location>
        <begin position="32"/>
        <end position="59"/>
    </location>
</feature>
<evidence type="ECO:0000256" key="4">
    <source>
        <dbReference type="ARBA" id="ARBA00021546"/>
    </source>
</evidence>
<sequence>MSTIDWILASGILLIIFKLLDADMSFSLFFAVFTISSIIGLLSMIPGGLGAFDLAFISLLSSHGIPSEKILLALLIYRFVYYIVPFMIALTLIMSNLPTIMSTYIKDNDSYTTHLIQSYVKHIPSAVTAIILLITAFVHLTGSVIILYNISFDHSSVSFIMYTVVITGAMLLVISSYGVFKQSLRGMLMALIGAVMLCVGVLFTYGTVVSVIWLVTIIVMLFNQMKNCRYIIYPLEPKRYGLLFMMFVSGSVYTYFISRISLKESFKSITLVESITLMTVVLVGLAILLSAILKSRIKRELGQLLVQCIDKNDVREILNTYGGNYLSHLAFSDDKYIFSNETKNAFIMFSITKDRAVVLGDPVGNEDSFEDLLMEFYDTYQPLGLRIVFYQAQEKYLPLYHNFGNVFFKLGEEAVIPLDNFTLSGKKQRAFRATMNKFEKEGYSFEVVDTLSEKDYNACLRVSNHWLGVKNELSFSVGQFEKDYVMAAPVGLVRDEIYNVVGFCTFMPVDDERLSVDLIRWSPNVDLPMMDVLYINMLLYAQNHGYKYFNMGMATLSNVGLNKYGYLREKFAAIAYEKLGDYYSFSGLRHYKSKFKPHWETRYLVYKKYDSILLNIIRVLQTIHKK</sequence>
<reference evidence="15 16" key="2">
    <citation type="submission" date="2023-10" db="EMBL/GenBank/DDBJ databases">
        <authorList>
            <person name="Choi B."/>
        </authorList>
    </citation>
    <scope>NUCLEOTIDE SEQUENCE [LARGE SCALE GENOMIC DNA]</scope>
    <source>
        <strain evidence="15 16">UMB0959</strain>
    </source>
</reference>
<dbReference type="Pfam" id="PF09924">
    <property type="entry name" value="LPG_synthase_C"/>
    <property type="match status" value="1"/>
</dbReference>
<comment type="catalytic activity">
    <reaction evidence="12 13">
        <text>L-lysyl-tRNA(Lys) + a 1,2-diacyl-sn-glycero-3-phospho-(1'-sn-glycerol) = a 1,2-diacyl-sn-glycero-3-phospho-1'-(3'-O-L-lysyl)-sn-glycerol + tRNA(Lys)</text>
        <dbReference type="Rhea" id="RHEA:10668"/>
        <dbReference type="Rhea" id="RHEA-COMP:9696"/>
        <dbReference type="Rhea" id="RHEA-COMP:9697"/>
        <dbReference type="ChEBI" id="CHEBI:64716"/>
        <dbReference type="ChEBI" id="CHEBI:75792"/>
        <dbReference type="ChEBI" id="CHEBI:78442"/>
        <dbReference type="ChEBI" id="CHEBI:78529"/>
        <dbReference type="EC" id="2.3.2.3"/>
    </reaction>
</comment>
<feature type="transmembrane region" description="Helical" evidence="13">
    <location>
        <begin position="79"/>
        <end position="105"/>
    </location>
</feature>
<name>A0AAF0YMI8_9STAP</name>
<feature type="transmembrane region" description="Helical" evidence="13">
    <location>
        <begin position="269"/>
        <end position="293"/>
    </location>
</feature>
<keyword evidence="8 13" id="KW-1133">Transmembrane helix</keyword>
<comment type="similarity">
    <text evidence="2 13">Belongs to the LPG synthase family.</text>
</comment>
<evidence type="ECO:0000256" key="5">
    <source>
        <dbReference type="ARBA" id="ARBA00022475"/>
    </source>
</evidence>
<keyword evidence="7 13" id="KW-0812">Transmembrane</keyword>
<evidence type="ECO:0000313" key="16">
    <source>
        <dbReference type="Proteomes" id="UP000243626"/>
    </source>
</evidence>
<evidence type="ECO:0000256" key="6">
    <source>
        <dbReference type="ARBA" id="ARBA00022679"/>
    </source>
</evidence>
<evidence type="ECO:0000256" key="7">
    <source>
        <dbReference type="ARBA" id="ARBA00022692"/>
    </source>
</evidence>
<dbReference type="GO" id="GO:0050071">
    <property type="term" value="F:phosphatidylglycerol lysyltransferase activity"/>
    <property type="evidence" value="ECO:0007669"/>
    <property type="project" value="UniProtKB-EC"/>
</dbReference>
<keyword evidence="9 13" id="KW-0443">Lipid metabolism</keyword>
<dbReference type="InterPro" id="IPR016181">
    <property type="entry name" value="Acyl_CoA_acyltransferase"/>
</dbReference>
<feature type="transmembrane region" description="Helical" evidence="13">
    <location>
        <begin position="186"/>
        <end position="219"/>
    </location>
</feature>
<reference evidence="16" key="1">
    <citation type="submission" date="2017-09" db="EMBL/GenBank/DDBJ databases">
        <title>Bacterial strain isolated from the female urinary microbiota.</title>
        <authorList>
            <person name="Thomas-White K."/>
            <person name="Kumar N."/>
            <person name="Forster S."/>
            <person name="Putonti C."/>
            <person name="Lawley T."/>
            <person name="Wolfe A.J."/>
        </authorList>
    </citation>
    <scope>NUCLEOTIDE SEQUENCE [LARGE SCALE GENOMIC DNA]</scope>
    <source>
        <strain evidence="16">UMB0959</strain>
    </source>
</reference>
<dbReference type="EC" id="2.3.2.3" evidence="3 13"/>
<protein>
    <recommendedName>
        <fullName evidence="4 13">Phosphatidylglycerol lysyltransferase</fullName>
        <ecNumber evidence="3 13">2.3.2.3</ecNumber>
    </recommendedName>
    <alternativeName>
        <fullName evidence="13">Lysylphosphatidylglycerol synthase</fullName>
    </alternativeName>
</protein>
<dbReference type="GO" id="GO:0006629">
    <property type="term" value="P:lipid metabolic process"/>
    <property type="evidence" value="ECO:0007669"/>
    <property type="project" value="UniProtKB-KW"/>
</dbReference>
<dbReference type="InterPro" id="IPR022791">
    <property type="entry name" value="L-PG_synthase/AglD"/>
</dbReference>
<dbReference type="EMBL" id="CP136964">
    <property type="protein sequence ID" value="WOS96985.1"/>
    <property type="molecule type" value="Genomic_DNA"/>
</dbReference>
<dbReference type="GO" id="GO:0046677">
    <property type="term" value="P:response to antibiotic"/>
    <property type="evidence" value="ECO:0007669"/>
    <property type="project" value="UniProtKB-KW"/>
</dbReference>
<comment type="function">
    <text evidence="13">Catalyzes the transfer of a lysyl group from L-lysyl-tRNA(Lys) to membrane-bound phosphatidylglycerol (PG), which produces lysylphosphatidylglycerol (LPG), a major component of the bacterial membrane with a positive net charge. LPG synthesis contributes to bacterial virulence as it is involved in the resistance mechanism against cationic antimicrobial peptides (CAMP) produces by the host's immune system (defensins, cathelicidins) and by the competing microorganisms.</text>
</comment>
<feature type="transmembrane region" description="Helical" evidence="13">
    <location>
        <begin position="125"/>
        <end position="147"/>
    </location>
</feature>
<dbReference type="RefSeq" id="WP_317846632.1">
    <property type="nucleotide sequence ID" value="NZ_CP136964.1"/>
</dbReference>
<keyword evidence="6 13" id="KW-0808">Transferase</keyword>
<organism evidence="15 16">
    <name type="scientific">Nosocomiicoccus massiliensis</name>
    <dbReference type="NCBI Taxonomy" id="1232430"/>
    <lineage>
        <taxon>Bacteria</taxon>
        <taxon>Bacillati</taxon>
        <taxon>Bacillota</taxon>
        <taxon>Bacilli</taxon>
        <taxon>Bacillales</taxon>
        <taxon>Staphylococcaceae</taxon>
        <taxon>Nosocomiicoccus</taxon>
    </lineage>
</organism>
<evidence type="ECO:0000256" key="8">
    <source>
        <dbReference type="ARBA" id="ARBA00022989"/>
    </source>
</evidence>
<evidence type="ECO:0000259" key="14">
    <source>
        <dbReference type="Pfam" id="PF09924"/>
    </source>
</evidence>
<dbReference type="KEGG" id="nmy:CJ229_003105"/>
<keyword evidence="11 13" id="KW-0046">Antibiotic resistance</keyword>
<proteinExistence type="inferred from homology"/>
<dbReference type="GO" id="GO:0005886">
    <property type="term" value="C:plasma membrane"/>
    <property type="evidence" value="ECO:0007669"/>
    <property type="project" value="UniProtKB-SubCell"/>
</dbReference>
<dbReference type="GO" id="GO:0055091">
    <property type="term" value="P:phospholipid homeostasis"/>
    <property type="evidence" value="ECO:0007669"/>
    <property type="project" value="TreeGrafter"/>
</dbReference>
<dbReference type="PANTHER" id="PTHR34697:SF2">
    <property type="entry name" value="PHOSPHATIDYLGLYCEROL LYSYLTRANSFERASE"/>
    <property type="match status" value="1"/>
</dbReference>
<keyword evidence="10 13" id="KW-0472">Membrane</keyword>
<evidence type="ECO:0000313" key="15">
    <source>
        <dbReference type="EMBL" id="WOS96985.1"/>
    </source>
</evidence>
<evidence type="ECO:0000256" key="3">
    <source>
        <dbReference type="ARBA" id="ARBA00012014"/>
    </source>
</evidence>
<feature type="transmembrane region" description="Helical" evidence="13">
    <location>
        <begin position="159"/>
        <end position="180"/>
    </location>
</feature>
<dbReference type="Proteomes" id="UP000243626">
    <property type="component" value="Chromosome"/>
</dbReference>
<feature type="domain" description="Phosphatidylglycerol lysyltransferase C-terminal" evidence="14">
    <location>
        <begin position="315"/>
        <end position="606"/>
    </location>
</feature>
<feature type="transmembrane region" description="Helical" evidence="13">
    <location>
        <begin position="240"/>
        <end position="257"/>
    </location>
</feature>